<name>A0A7X0HW04_9BACI</name>
<accession>A0A7X0HW04</accession>
<dbReference type="EMBL" id="JACHGK010000034">
    <property type="protein sequence ID" value="MBB6447915.1"/>
    <property type="molecule type" value="Genomic_DNA"/>
</dbReference>
<dbReference type="AlphaFoldDB" id="A0A7X0HW04"/>
<sequence length="106" mass="12508">MKQFIPSRSIEFIDNRISRFIAQYGKCAVIGIELGLDDWYCHDKTTYYLTKDDSYRNLTILNESVHRLIHKRNQEKIQVLLNALKLNKKQLEKVHELSEQCLNGVI</sequence>
<proteinExistence type="predicted"/>
<gene>
    <name evidence="1" type="ORF">HNR53_004635</name>
</gene>
<protein>
    <submittedName>
        <fullName evidence="1">PhoPQ-activated pathogenicity-related protein</fullName>
    </submittedName>
</protein>
<comment type="caution">
    <text evidence="1">The sequence shown here is derived from an EMBL/GenBank/DDBJ whole genome shotgun (WGS) entry which is preliminary data.</text>
</comment>
<evidence type="ECO:0000313" key="2">
    <source>
        <dbReference type="Proteomes" id="UP000531594"/>
    </source>
</evidence>
<dbReference type="Proteomes" id="UP000531594">
    <property type="component" value="Unassembled WGS sequence"/>
</dbReference>
<reference evidence="1 2" key="1">
    <citation type="submission" date="2020-08" db="EMBL/GenBank/DDBJ databases">
        <title>Genomic Encyclopedia of Type Strains, Phase IV (KMG-IV): sequencing the most valuable type-strain genomes for metagenomic binning, comparative biology and taxonomic classification.</title>
        <authorList>
            <person name="Goeker M."/>
        </authorList>
    </citation>
    <scope>NUCLEOTIDE SEQUENCE [LARGE SCALE GENOMIC DNA]</scope>
    <source>
        <strain evidence="1 2">DSM 5391</strain>
    </source>
</reference>
<evidence type="ECO:0000313" key="1">
    <source>
        <dbReference type="EMBL" id="MBB6447915.1"/>
    </source>
</evidence>
<dbReference type="RefSeq" id="WP_184530302.1">
    <property type="nucleotide sequence ID" value="NZ_JACHGK010000034.1"/>
</dbReference>
<organism evidence="1 2">
    <name type="scientific">Bacillus benzoevorans</name>
    <dbReference type="NCBI Taxonomy" id="1456"/>
    <lineage>
        <taxon>Bacteria</taxon>
        <taxon>Bacillati</taxon>
        <taxon>Bacillota</taxon>
        <taxon>Bacilli</taxon>
        <taxon>Bacillales</taxon>
        <taxon>Bacillaceae</taxon>
        <taxon>Bacillus</taxon>
    </lineage>
</organism>
<keyword evidence="2" id="KW-1185">Reference proteome</keyword>